<reference evidence="2 3" key="1">
    <citation type="journal article" date="2010" name="J. Bacteriol.">
        <title>Genome sequence of Lentisphaera araneosa HTCC2155T, the type species of the order Lentisphaerales in the phylum Lentisphaerae.</title>
        <authorList>
            <person name="Thrash J.C."/>
            <person name="Cho J.C."/>
            <person name="Vergin K.L."/>
            <person name="Morris R.M."/>
            <person name="Giovannoni S.J."/>
        </authorList>
    </citation>
    <scope>NUCLEOTIDE SEQUENCE [LARGE SCALE GENOMIC DNA]</scope>
    <source>
        <strain evidence="2 3">HTCC2155</strain>
    </source>
</reference>
<keyword evidence="1" id="KW-1133">Transmembrane helix</keyword>
<dbReference type="Gene3D" id="3.40.50.410">
    <property type="entry name" value="von Willebrand factor, type A domain"/>
    <property type="match status" value="1"/>
</dbReference>
<feature type="transmembrane region" description="Helical" evidence="1">
    <location>
        <begin position="39"/>
        <end position="58"/>
    </location>
</feature>
<comment type="caution">
    <text evidence="2">The sequence shown here is derived from an EMBL/GenBank/DDBJ whole genome shotgun (WGS) entry which is preliminary data.</text>
</comment>
<keyword evidence="1" id="KW-0812">Transmembrane</keyword>
<protein>
    <recommendedName>
        <fullName evidence="4">VWFA domain-containing protein</fullName>
    </recommendedName>
</protein>
<dbReference type="InterPro" id="IPR029062">
    <property type="entry name" value="Class_I_gatase-like"/>
</dbReference>
<dbReference type="eggNOG" id="COG2304">
    <property type="taxonomic scope" value="Bacteria"/>
</dbReference>
<organism evidence="2 3">
    <name type="scientific">Lentisphaera araneosa HTCC2155</name>
    <dbReference type="NCBI Taxonomy" id="313628"/>
    <lineage>
        <taxon>Bacteria</taxon>
        <taxon>Pseudomonadati</taxon>
        <taxon>Lentisphaerota</taxon>
        <taxon>Lentisphaeria</taxon>
        <taxon>Lentisphaerales</taxon>
        <taxon>Lentisphaeraceae</taxon>
        <taxon>Lentisphaera</taxon>
    </lineage>
</organism>
<dbReference type="InterPro" id="IPR036465">
    <property type="entry name" value="vWFA_dom_sf"/>
</dbReference>
<feature type="transmembrane region" description="Helical" evidence="1">
    <location>
        <begin position="6"/>
        <end position="27"/>
    </location>
</feature>
<evidence type="ECO:0000256" key="1">
    <source>
        <dbReference type="SAM" id="Phobius"/>
    </source>
</evidence>
<proteinExistence type="predicted"/>
<evidence type="ECO:0000313" key="3">
    <source>
        <dbReference type="Proteomes" id="UP000004947"/>
    </source>
</evidence>
<dbReference type="Gene3D" id="3.40.50.880">
    <property type="match status" value="1"/>
</dbReference>
<name>A6DG09_9BACT</name>
<dbReference type="AlphaFoldDB" id="A6DG09"/>
<dbReference type="PANTHER" id="PTHR37947:SF1">
    <property type="entry name" value="BLL2462 PROTEIN"/>
    <property type="match status" value="1"/>
</dbReference>
<dbReference type="EMBL" id="ABCK01000001">
    <property type="protein sequence ID" value="EDM29739.1"/>
    <property type="molecule type" value="Genomic_DNA"/>
</dbReference>
<keyword evidence="1" id="KW-0472">Membrane</keyword>
<accession>A6DG09</accession>
<keyword evidence="3" id="KW-1185">Reference proteome</keyword>
<sequence length="693" mass="80098">MPNFSPIIPLPILLLVFIAYLWTLWALWKQEKDKRPVHLIFRLIATLLIFFCALKPAWKVSQTISSKQTIYILVDSSQSMEVKDELPSRYQNALKLLENHREQIDKLERVNVEVRFFDLKLHELQPKEFGSATSISNALAQCLQEDNKIKAFMILSDGLQNHGQDLEKVIYNINQYEISVYFVPFGKEQLKGEFSDVSISQVRSPEFLQKKQDLKLKFKTELKGLKGQTQTYEIIQNDRVLASYSLIPKTNNAIEEVEIIIPAKKLKANYNLIQVKAQGRKNEITPLDNEAKRLIFVREEGLKILLLASAPSADYKFLRRTLESNPHFTLTSPSPFLLQSSKATEFWLSTDLADYDLIILCRPKPNFFPKEFFNKLYETYTLNKKGLLIFSGGDINKYLDQDLAFADSLPALPSSSQLEQEILVDSINQNHFVSKNFKDTNLNELSLSGLTYPSRENPGSQVILKSSLAPLILTRNWKLSRIGLIQTNALWQLNLNEKAEIYQDLMARLAYYLCSREDDLKDMLTVKSNKLNYSQDEKGFFTASLKNNEGAKVTKAQIKLMIGEKLHQMSPQELNYTHDQKFDQSGLIQFKAQSRLKDELIASLSAKIYVSSEHNELNDITTNIKLLRALSEKTNGSEIQRQKFSDWLTKMNQTGRVNSVSLQVKRTPLWDNFYILSLILFFFCLEWYWRKFR</sequence>
<dbReference type="STRING" id="313628.LNTAR_18353"/>
<feature type="transmembrane region" description="Helical" evidence="1">
    <location>
        <begin position="669"/>
        <end position="689"/>
    </location>
</feature>
<evidence type="ECO:0000313" key="2">
    <source>
        <dbReference type="EMBL" id="EDM29739.1"/>
    </source>
</evidence>
<dbReference type="SUPFAM" id="SSF53300">
    <property type="entry name" value="vWA-like"/>
    <property type="match status" value="1"/>
</dbReference>
<dbReference type="PANTHER" id="PTHR37947">
    <property type="entry name" value="BLL2462 PROTEIN"/>
    <property type="match status" value="1"/>
</dbReference>
<evidence type="ECO:0008006" key="4">
    <source>
        <dbReference type="Google" id="ProtNLM"/>
    </source>
</evidence>
<dbReference type="Proteomes" id="UP000004947">
    <property type="component" value="Unassembled WGS sequence"/>
</dbReference>
<dbReference type="SUPFAM" id="SSF52317">
    <property type="entry name" value="Class I glutamine amidotransferase-like"/>
    <property type="match status" value="1"/>
</dbReference>
<gene>
    <name evidence="2" type="ORF">LNTAR_18353</name>
</gene>
<dbReference type="RefSeq" id="WP_007276856.1">
    <property type="nucleotide sequence ID" value="NZ_ABCK01000001.1"/>
</dbReference>
<dbReference type="OrthoDB" id="9781333at2"/>